<dbReference type="AlphaFoldDB" id="A0A3D4DEU2"/>
<evidence type="ECO:0000313" key="3">
    <source>
        <dbReference type="Proteomes" id="UP000287388"/>
    </source>
</evidence>
<dbReference type="Pfam" id="PF09604">
    <property type="entry name" value="Potass_KdpF"/>
    <property type="match status" value="1"/>
</dbReference>
<keyword evidence="1" id="KW-1133">Transmembrane helix</keyword>
<dbReference type="GO" id="GO:0008556">
    <property type="term" value="F:P-type potassium transmembrane transporter activity"/>
    <property type="evidence" value="ECO:0007669"/>
    <property type="project" value="InterPro"/>
</dbReference>
<evidence type="ECO:0000256" key="1">
    <source>
        <dbReference type="SAM" id="Phobius"/>
    </source>
</evidence>
<dbReference type="KEGG" id="bdm:EQG53_12745"/>
<dbReference type="EMBL" id="CP035093">
    <property type="protein sequence ID" value="QAT15147.1"/>
    <property type="molecule type" value="Genomic_DNA"/>
</dbReference>
<dbReference type="InterPro" id="IPR011726">
    <property type="entry name" value="KdpF"/>
</dbReference>
<protein>
    <submittedName>
        <fullName evidence="2">Potassium-transporting ATPase subunit F</fullName>
    </submittedName>
</protein>
<keyword evidence="1" id="KW-0812">Transmembrane</keyword>
<evidence type="ECO:0000313" key="2">
    <source>
        <dbReference type="EMBL" id="QAT15147.1"/>
    </source>
</evidence>
<feature type="transmembrane region" description="Helical" evidence="1">
    <location>
        <begin position="36"/>
        <end position="58"/>
    </location>
</feature>
<accession>A0A3D4DEU2</accession>
<dbReference type="GO" id="GO:0005886">
    <property type="term" value="C:plasma membrane"/>
    <property type="evidence" value="ECO:0007669"/>
    <property type="project" value="InterPro"/>
</dbReference>
<sequence>MSWRYRHGRCDFRDDRRWSLRGLRRPRHCVEEVVTVWLNVLWGVGALVIAGYMVAALLRPERF</sequence>
<organism evidence="2 3">
    <name type="scientific">Brevundimonas diminuta</name>
    <name type="common">Pseudomonas diminuta</name>
    <dbReference type="NCBI Taxonomy" id="293"/>
    <lineage>
        <taxon>Bacteria</taxon>
        <taxon>Pseudomonadati</taxon>
        <taxon>Pseudomonadota</taxon>
        <taxon>Alphaproteobacteria</taxon>
        <taxon>Caulobacterales</taxon>
        <taxon>Caulobacteraceae</taxon>
        <taxon>Brevundimonas</taxon>
    </lineage>
</organism>
<proteinExistence type="predicted"/>
<gene>
    <name evidence="2" type="ORF">EQG53_12745</name>
</gene>
<reference evidence="2 3" key="1">
    <citation type="submission" date="2019-01" db="EMBL/GenBank/DDBJ databases">
        <title>Brevundimonas diminuta Genome sequencing and assembly.</title>
        <authorList>
            <person name="Chen H."/>
        </authorList>
    </citation>
    <scope>NUCLEOTIDE SEQUENCE [LARGE SCALE GENOMIC DNA]</scope>
    <source>
        <strain evidence="3">ATCC(B) 19146</strain>
    </source>
</reference>
<dbReference type="Proteomes" id="UP000287388">
    <property type="component" value="Chromosome"/>
</dbReference>
<name>A0A3D4DEU2_BREDI</name>
<keyword evidence="1" id="KW-0472">Membrane</keyword>